<proteinExistence type="predicted"/>
<dbReference type="AlphaFoldDB" id="A0A1H0PSN6"/>
<dbReference type="RefSeq" id="WP_092221845.1">
    <property type="nucleotide sequence ID" value="NZ_FNJI01000010.1"/>
</dbReference>
<dbReference type="Pfam" id="PF11136">
    <property type="entry name" value="DUF2889"/>
    <property type="match status" value="1"/>
</dbReference>
<accession>A0A1H0PSN6</accession>
<evidence type="ECO:0000313" key="2">
    <source>
        <dbReference type="Proteomes" id="UP000199073"/>
    </source>
</evidence>
<sequence>MSFLERCQGENIHNRNMDISTYTWDAEHILLVGEFKEGQHVDYTNHLGEKITAGVYHHMKIELIVNISTMVIADVFVSMPQVPHEACRAMVTSLNPIKGMAIVKGFSSRVSKLVGGSKGCTHLVSLLMAMAPASLQGTWIDKSYKGISLTESAAGMETYLIGSCYVWRKDGSLAASLTERLRKESS</sequence>
<dbReference type="EMBL" id="FNJI01000010">
    <property type="protein sequence ID" value="SDP07556.1"/>
    <property type="molecule type" value="Genomic_DNA"/>
</dbReference>
<keyword evidence="2" id="KW-1185">Reference proteome</keyword>
<protein>
    <recommendedName>
        <fullName evidence="3">DUF2889 domain-containing protein</fullName>
    </recommendedName>
</protein>
<evidence type="ECO:0008006" key="3">
    <source>
        <dbReference type="Google" id="ProtNLM"/>
    </source>
</evidence>
<dbReference type="OrthoDB" id="5420961at2"/>
<dbReference type="STRING" id="91360.SAMN05660330_01730"/>
<dbReference type="Proteomes" id="UP000199073">
    <property type="component" value="Unassembled WGS sequence"/>
</dbReference>
<evidence type="ECO:0000313" key="1">
    <source>
        <dbReference type="EMBL" id="SDP07556.1"/>
    </source>
</evidence>
<gene>
    <name evidence="1" type="ORF">SAMN05660330_01730</name>
</gene>
<reference evidence="1 2" key="1">
    <citation type="submission" date="2016-10" db="EMBL/GenBank/DDBJ databases">
        <authorList>
            <person name="de Groot N.N."/>
        </authorList>
    </citation>
    <scope>NUCLEOTIDE SEQUENCE [LARGE SCALE GENOMIC DNA]</scope>
    <source>
        <strain evidence="1 2">DSM 12130</strain>
    </source>
</reference>
<dbReference type="InterPro" id="IPR021312">
    <property type="entry name" value="DUF2889"/>
</dbReference>
<name>A0A1H0PSN6_9BACT</name>
<organism evidence="1 2">
    <name type="scientific">Desulforhopalus singaporensis</name>
    <dbReference type="NCBI Taxonomy" id="91360"/>
    <lineage>
        <taxon>Bacteria</taxon>
        <taxon>Pseudomonadati</taxon>
        <taxon>Thermodesulfobacteriota</taxon>
        <taxon>Desulfobulbia</taxon>
        <taxon>Desulfobulbales</taxon>
        <taxon>Desulfocapsaceae</taxon>
        <taxon>Desulforhopalus</taxon>
    </lineage>
</organism>